<dbReference type="STRING" id="1291052.FC18_GL002246"/>
<dbReference type="InterPro" id="IPR006485">
    <property type="entry name" value="Phage-like_holin"/>
</dbReference>
<evidence type="ECO:0008006" key="4">
    <source>
        <dbReference type="Google" id="ProtNLM"/>
    </source>
</evidence>
<name>A0A0R1ZIY4_9LACO</name>
<dbReference type="EMBL" id="AYYO01000044">
    <property type="protein sequence ID" value="KRM54829.1"/>
    <property type="molecule type" value="Genomic_DNA"/>
</dbReference>
<dbReference type="OrthoDB" id="3176072at2"/>
<dbReference type="AlphaFoldDB" id="A0A0R1ZIY4"/>
<organism evidence="2 3">
    <name type="scientific">Lacticaseibacillus sharpeae JCM 1186 = DSM 20505</name>
    <dbReference type="NCBI Taxonomy" id="1291052"/>
    <lineage>
        <taxon>Bacteria</taxon>
        <taxon>Bacillati</taxon>
        <taxon>Bacillota</taxon>
        <taxon>Bacilli</taxon>
        <taxon>Lactobacillales</taxon>
        <taxon>Lactobacillaceae</taxon>
        <taxon>Lacticaseibacillus</taxon>
    </lineage>
</organism>
<accession>A0A0R1ZIY4</accession>
<dbReference type="Pfam" id="PF04531">
    <property type="entry name" value="Phage_holin_1"/>
    <property type="match status" value="1"/>
</dbReference>
<feature type="transmembrane region" description="Helical" evidence="1">
    <location>
        <begin position="57"/>
        <end position="74"/>
    </location>
</feature>
<evidence type="ECO:0000256" key="1">
    <source>
        <dbReference type="SAM" id="Phobius"/>
    </source>
</evidence>
<dbReference type="Proteomes" id="UP000051679">
    <property type="component" value="Unassembled WGS sequence"/>
</dbReference>
<evidence type="ECO:0000313" key="3">
    <source>
        <dbReference type="Proteomes" id="UP000051679"/>
    </source>
</evidence>
<reference evidence="2 3" key="1">
    <citation type="journal article" date="2015" name="Genome Announc.">
        <title>Expanding the biotechnology potential of lactobacilli through comparative genomics of 213 strains and associated genera.</title>
        <authorList>
            <person name="Sun Z."/>
            <person name="Harris H.M."/>
            <person name="McCann A."/>
            <person name="Guo C."/>
            <person name="Argimon S."/>
            <person name="Zhang W."/>
            <person name="Yang X."/>
            <person name="Jeffery I.B."/>
            <person name="Cooney J.C."/>
            <person name="Kagawa T.F."/>
            <person name="Liu W."/>
            <person name="Song Y."/>
            <person name="Salvetti E."/>
            <person name="Wrobel A."/>
            <person name="Rasinkangas P."/>
            <person name="Parkhill J."/>
            <person name="Rea M.C."/>
            <person name="O'Sullivan O."/>
            <person name="Ritari J."/>
            <person name="Douillard F.P."/>
            <person name="Paul Ross R."/>
            <person name="Yang R."/>
            <person name="Briner A.E."/>
            <person name="Felis G.E."/>
            <person name="de Vos W.M."/>
            <person name="Barrangou R."/>
            <person name="Klaenhammer T.R."/>
            <person name="Caufield P.W."/>
            <person name="Cui Y."/>
            <person name="Zhang H."/>
            <person name="O'Toole P.W."/>
        </authorList>
    </citation>
    <scope>NUCLEOTIDE SEQUENCE [LARGE SCALE GENOMIC DNA]</scope>
    <source>
        <strain evidence="2 3">DSM 20505</strain>
    </source>
</reference>
<keyword evidence="1" id="KW-1133">Transmembrane helix</keyword>
<dbReference type="PATRIC" id="fig|1291052.5.peg.2313"/>
<protein>
    <recommendedName>
        <fullName evidence="4">Holin</fullName>
    </recommendedName>
</protein>
<proteinExistence type="predicted"/>
<keyword evidence="3" id="KW-1185">Reference proteome</keyword>
<gene>
    <name evidence="2" type="ORF">FC18_GL002246</name>
</gene>
<feature type="transmembrane region" description="Helical" evidence="1">
    <location>
        <begin position="20"/>
        <end position="37"/>
    </location>
</feature>
<sequence length="97" mass="10617">MINWLKKINWGVRFSDPGNMFRLVLVVGAPILTYYGLTATDLTSWGVVIGTLGKALSNPYVLGTVAVSFYGWLVDPTTANTSDSKQALTYTTPKEDK</sequence>
<comment type="caution">
    <text evidence="2">The sequence shown here is derived from an EMBL/GenBank/DDBJ whole genome shotgun (WGS) entry which is preliminary data.</text>
</comment>
<keyword evidence="1" id="KW-0472">Membrane</keyword>
<evidence type="ECO:0000313" key="2">
    <source>
        <dbReference type="EMBL" id="KRM54829.1"/>
    </source>
</evidence>
<keyword evidence="1" id="KW-0812">Transmembrane</keyword>
<dbReference type="RefSeq" id="WP_054677390.1">
    <property type="nucleotide sequence ID" value="NZ_AYYO01000044.1"/>
</dbReference>